<feature type="region of interest" description="G4" evidence="7">
    <location>
        <begin position="123"/>
        <end position="126"/>
    </location>
</feature>
<dbReference type="PANTHER" id="PTHR42698:SF1">
    <property type="entry name" value="GTPASE ERA, MITOCHONDRIAL"/>
    <property type="match status" value="1"/>
</dbReference>
<comment type="subunit">
    <text evidence="6">Monomer.</text>
</comment>
<evidence type="ECO:0000256" key="2">
    <source>
        <dbReference type="ARBA" id="ARBA00020484"/>
    </source>
</evidence>
<dbReference type="GO" id="GO:0005829">
    <property type="term" value="C:cytosol"/>
    <property type="evidence" value="ECO:0007669"/>
    <property type="project" value="TreeGrafter"/>
</dbReference>
<keyword evidence="6" id="KW-1003">Cell membrane</keyword>
<dbReference type="InterPro" id="IPR005225">
    <property type="entry name" value="Small_GTP-bd"/>
</dbReference>
<feature type="region of interest" description="G1" evidence="7">
    <location>
        <begin position="14"/>
        <end position="21"/>
    </location>
</feature>
<dbReference type="Gene3D" id="3.40.50.300">
    <property type="entry name" value="P-loop containing nucleotide triphosphate hydrolases"/>
    <property type="match status" value="1"/>
</dbReference>
<evidence type="ECO:0000256" key="4">
    <source>
        <dbReference type="ARBA" id="ARBA00022884"/>
    </source>
</evidence>
<keyword evidence="5 6" id="KW-0342">GTP-binding</keyword>
<dbReference type="STRING" id="1817758.A2150_04180"/>
<dbReference type="InterPro" id="IPR027417">
    <property type="entry name" value="P-loop_NTPase"/>
</dbReference>
<keyword evidence="6" id="KW-0690">Ribosome biogenesis</keyword>
<evidence type="ECO:0000256" key="3">
    <source>
        <dbReference type="ARBA" id="ARBA00022741"/>
    </source>
</evidence>
<evidence type="ECO:0000313" key="11">
    <source>
        <dbReference type="EMBL" id="OGI43989.1"/>
    </source>
</evidence>
<dbReference type="SUPFAM" id="SSF52540">
    <property type="entry name" value="P-loop containing nucleoside triphosphate hydrolases"/>
    <property type="match status" value="1"/>
</dbReference>
<dbReference type="InterPro" id="IPR015946">
    <property type="entry name" value="KH_dom-like_a/b"/>
</dbReference>
<dbReference type="SUPFAM" id="SSF54814">
    <property type="entry name" value="Prokaryotic type KH domain (KH-domain type II)"/>
    <property type="match status" value="1"/>
</dbReference>
<evidence type="ECO:0000256" key="1">
    <source>
        <dbReference type="ARBA" id="ARBA00007921"/>
    </source>
</evidence>
<dbReference type="Pfam" id="PF01926">
    <property type="entry name" value="MMR_HSR1"/>
    <property type="match status" value="1"/>
</dbReference>
<comment type="subcellular location">
    <subcellularLocation>
        <location evidence="6">Cytoplasm</location>
    </subcellularLocation>
    <subcellularLocation>
        <location evidence="6">Cell membrane</location>
        <topology evidence="6">Peripheral membrane protein</topology>
    </subcellularLocation>
</comment>
<keyword evidence="6" id="KW-0472">Membrane</keyword>
<gene>
    <name evidence="6" type="primary">era</name>
    <name evidence="11" type="ORF">A2150_04180</name>
</gene>
<feature type="region of interest" description="G2" evidence="7">
    <location>
        <begin position="40"/>
        <end position="44"/>
    </location>
</feature>
<dbReference type="PRINTS" id="PR00326">
    <property type="entry name" value="GTP1OBG"/>
</dbReference>
<dbReference type="InterPro" id="IPR005662">
    <property type="entry name" value="GTPase_Era-like"/>
</dbReference>
<dbReference type="FunFam" id="3.40.50.300:FF:000094">
    <property type="entry name" value="GTPase Era"/>
    <property type="match status" value="1"/>
</dbReference>
<evidence type="ECO:0000313" key="12">
    <source>
        <dbReference type="Proteomes" id="UP000177925"/>
    </source>
</evidence>
<dbReference type="InterPro" id="IPR004044">
    <property type="entry name" value="KH_dom_type_2"/>
</dbReference>
<feature type="binding site" evidence="6">
    <location>
        <begin position="61"/>
        <end position="65"/>
    </location>
    <ligand>
        <name>GTP</name>
        <dbReference type="ChEBI" id="CHEBI:37565"/>
    </ligand>
</feature>
<keyword evidence="4 6" id="KW-0694">RNA-binding</keyword>
<dbReference type="GO" id="GO:0005525">
    <property type="term" value="F:GTP binding"/>
    <property type="evidence" value="ECO:0007669"/>
    <property type="project" value="UniProtKB-UniRule"/>
</dbReference>
<dbReference type="PROSITE" id="PS50823">
    <property type="entry name" value="KH_TYPE_2"/>
    <property type="match status" value="1"/>
</dbReference>
<dbReference type="NCBIfam" id="NF000908">
    <property type="entry name" value="PRK00089.1"/>
    <property type="match status" value="1"/>
</dbReference>
<dbReference type="NCBIfam" id="TIGR00231">
    <property type="entry name" value="small_GTP"/>
    <property type="match status" value="1"/>
</dbReference>
<keyword evidence="6" id="KW-0963">Cytoplasm</keyword>
<comment type="caution">
    <text evidence="11">The sequence shown here is derived from an EMBL/GenBank/DDBJ whole genome shotgun (WGS) entry which is preliminary data.</text>
</comment>
<reference evidence="11 12" key="1">
    <citation type="journal article" date="2016" name="Nat. Commun.">
        <title>Thousands of microbial genomes shed light on interconnected biogeochemical processes in an aquifer system.</title>
        <authorList>
            <person name="Anantharaman K."/>
            <person name="Brown C.T."/>
            <person name="Hug L.A."/>
            <person name="Sharon I."/>
            <person name="Castelle C.J."/>
            <person name="Probst A.J."/>
            <person name="Thomas B.C."/>
            <person name="Singh A."/>
            <person name="Wilkins M.J."/>
            <person name="Karaoz U."/>
            <person name="Brodie E.L."/>
            <person name="Williams K.H."/>
            <person name="Hubbard S.S."/>
            <person name="Banfield J.F."/>
        </authorList>
    </citation>
    <scope>NUCLEOTIDE SEQUENCE [LARGE SCALE GENOMIC DNA]</scope>
</reference>
<dbReference type="CDD" id="cd22534">
    <property type="entry name" value="KH-II_Era"/>
    <property type="match status" value="1"/>
</dbReference>
<protein>
    <recommendedName>
        <fullName evidence="2 6">GTPase Era</fullName>
    </recommendedName>
</protein>
<feature type="region of interest" description="G3" evidence="7">
    <location>
        <begin position="61"/>
        <end position="64"/>
    </location>
</feature>
<dbReference type="GO" id="GO:0005886">
    <property type="term" value="C:plasma membrane"/>
    <property type="evidence" value="ECO:0007669"/>
    <property type="project" value="UniProtKB-SubCell"/>
</dbReference>
<sequence length="299" mass="33370">MTEPFRTGFVTLLGRPNVGKSTLLNRMVGQKVSITSPRPQTTRHRILGIRTDAVSQVVFVDTPGLHHAQQRVMGQAMYRAAVGSLEGVDLVLLLIGASGWTEGDEFALQQLRNQACPVILVINKIDRVKDKARLLPLMQLSSEKYPFAEIVPVSAQKGDNLDALERAIVRHLPEGAPGFPADQITDRGDRFTAAEFIREQLFRRLQQEIPYSLAVEIQQWQRTPTLLRIEAVIWVEKAGQKAIVIGKDGAGLKAIGQRARLEMERRFGCKVYLGLWVKVRAGWADNVTALRALGYLEEQ</sequence>
<evidence type="ECO:0000259" key="9">
    <source>
        <dbReference type="PROSITE" id="PS50823"/>
    </source>
</evidence>
<evidence type="ECO:0000256" key="6">
    <source>
        <dbReference type="HAMAP-Rule" id="MF_00367"/>
    </source>
</evidence>
<dbReference type="NCBIfam" id="TIGR00436">
    <property type="entry name" value="era"/>
    <property type="match status" value="1"/>
</dbReference>
<dbReference type="Proteomes" id="UP000177925">
    <property type="component" value="Unassembled WGS sequence"/>
</dbReference>
<organism evidence="11 12">
    <name type="scientific">Candidatus Muproteobacteria bacterium RBG_16_64_11</name>
    <dbReference type="NCBI Taxonomy" id="1817758"/>
    <lineage>
        <taxon>Bacteria</taxon>
        <taxon>Pseudomonadati</taxon>
        <taxon>Pseudomonadota</taxon>
        <taxon>Candidatus Muproteobacteria</taxon>
    </lineage>
</organism>
<dbReference type="PROSITE" id="PS51713">
    <property type="entry name" value="G_ERA"/>
    <property type="match status" value="1"/>
</dbReference>
<dbReference type="GO" id="GO:0070181">
    <property type="term" value="F:small ribosomal subunit rRNA binding"/>
    <property type="evidence" value="ECO:0007669"/>
    <property type="project" value="UniProtKB-UniRule"/>
</dbReference>
<accession>A0A1F6TFX4</accession>
<dbReference type="CDD" id="cd04163">
    <property type="entry name" value="Era"/>
    <property type="match status" value="1"/>
</dbReference>
<proteinExistence type="inferred from homology"/>
<dbReference type="Pfam" id="PF07650">
    <property type="entry name" value="KH_2"/>
    <property type="match status" value="1"/>
</dbReference>
<dbReference type="EMBL" id="MFSS01000031">
    <property type="protein sequence ID" value="OGI43989.1"/>
    <property type="molecule type" value="Genomic_DNA"/>
</dbReference>
<dbReference type="GO" id="GO:0043024">
    <property type="term" value="F:ribosomal small subunit binding"/>
    <property type="evidence" value="ECO:0007669"/>
    <property type="project" value="TreeGrafter"/>
</dbReference>
<feature type="binding site" evidence="6">
    <location>
        <begin position="123"/>
        <end position="126"/>
    </location>
    <ligand>
        <name>GTP</name>
        <dbReference type="ChEBI" id="CHEBI:37565"/>
    </ligand>
</feature>
<dbReference type="HAMAP" id="MF_00367">
    <property type="entry name" value="GTPase_Era"/>
    <property type="match status" value="1"/>
</dbReference>
<dbReference type="GO" id="GO:0003924">
    <property type="term" value="F:GTPase activity"/>
    <property type="evidence" value="ECO:0007669"/>
    <property type="project" value="UniProtKB-UniRule"/>
</dbReference>
<feature type="region of interest" description="G5" evidence="7">
    <location>
        <begin position="153"/>
        <end position="155"/>
    </location>
</feature>
<dbReference type="PANTHER" id="PTHR42698">
    <property type="entry name" value="GTPASE ERA"/>
    <property type="match status" value="1"/>
</dbReference>
<feature type="binding site" evidence="6">
    <location>
        <begin position="14"/>
        <end position="21"/>
    </location>
    <ligand>
        <name>GTP</name>
        <dbReference type="ChEBI" id="CHEBI:37565"/>
    </ligand>
</feature>
<dbReference type="GO" id="GO:0000028">
    <property type="term" value="P:ribosomal small subunit assembly"/>
    <property type="evidence" value="ECO:0007669"/>
    <property type="project" value="TreeGrafter"/>
</dbReference>
<dbReference type="AlphaFoldDB" id="A0A1F6TFX4"/>
<feature type="domain" description="Era-type G" evidence="10">
    <location>
        <begin position="6"/>
        <end position="174"/>
    </location>
</feature>
<keyword evidence="6" id="KW-0699">rRNA-binding</keyword>
<dbReference type="InterPro" id="IPR009019">
    <property type="entry name" value="KH_sf_prok-type"/>
</dbReference>
<evidence type="ECO:0000259" key="10">
    <source>
        <dbReference type="PROSITE" id="PS51713"/>
    </source>
</evidence>
<dbReference type="InterPro" id="IPR030388">
    <property type="entry name" value="G_ERA_dom"/>
</dbReference>
<comment type="similarity">
    <text evidence="1 6 7 8">Belongs to the TRAFAC class TrmE-Era-EngA-EngB-Septin-like GTPase superfamily. Era GTPase family.</text>
</comment>
<dbReference type="InterPro" id="IPR006073">
    <property type="entry name" value="GTP-bd"/>
</dbReference>
<feature type="domain" description="KH type-2" evidence="9">
    <location>
        <begin position="197"/>
        <end position="281"/>
    </location>
</feature>
<comment type="function">
    <text evidence="6">An essential GTPase that binds both GDP and GTP, with rapid nucleotide exchange. Plays a role in 16S rRNA processing and 30S ribosomal subunit biogenesis and possibly also in cell cycle regulation and energy metabolism.</text>
</comment>
<evidence type="ECO:0000256" key="8">
    <source>
        <dbReference type="RuleBase" id="RU003761"/>
    </source>
</evidence>
<keyword evidence="3 6" id="KW-0547">Nucleotide-binding</keyword>
<evidence type="ECO:0000256" key="7">
    <source>
        <dbReference type="PROSITE-ProRule" id="PRU01050"/>
    </source>
</evidence>
<evidence type="ECO:0000256" key="5">
    <source>
        <dbReference type="ARBA" id="ARBA00023134"/>
    </source>
</evidence>
<dbReference type="Gene3D" id="3.30.300.20">
    <property type="match status" value="1"/>
</dbReference>
<name>A0A1F6TFX4_9PROT</name>